<reference evidence="1" key="1">
    <citation type="journal article" date="2024" name="BMC Genomics">
        <title>Functional annotation of a divergent genome using sequence and structure-based similarity.</title>
        <authorList>
            <person name="Svedberg D."/>
            <person name="Winiger R.R."/>
            <person name="Berg A."/>
            <person name="Sharma H."/>
            <person name="Tellgren-Roth C."/>
            <person name="Debrunner-Vossbrinck B.A."/>
            <person name="Vossbrinck C.R."/>
            <person name="Barandun J."/>
        </authorList>
    </citation>
    <scope>NUCLEOTIDE SEQUENCE</scope>
    <source>
        <strain evidence="1">Illinois isolate</strain>
    </source>
</reference>
<protein>
    <submittedName>
        <fullName evidence="1">Uncharacterized protein</fullName>
    </submittedName>
</protein>
<dbReference type="AlphaFoldDB" id="A0AAX4JAR9"/>
<dbReference type="GeneID" id="90540861"/>
<proteinExistence type="predicted"/>
<dbReference type="SUPFAM" id="SSF48366">
    <property type="entry name" value="Ras GEF"/>
    <property type="match status" value="1"/>
</dbReference>
<organism evidence="1 2">
    <name type="scientific">Vairimorpha necatrix</name>
    <dbReference type="NCBI Taxonomy" id="6039"/>
    <lineage>
        <taxon>Eukaryota</taxon>
        <taxon>Fungi</taxon>
        <taxon>Fungi incertae sedis</taxon>
        <taxon>Microsporidia</taxon>
        <taxon>Nosematidae</taxon>
        <taxon>Vairimorpha</taxon>
    </lineage>
</organism>
<gene>
    <name evidence="1" type="ORF">VNE69_03265</name>
</gene>
<name>A0AAX4JAR9_9MICR</name>
<dbReference type="RefSeq" id="XP_065329199.1">
    <property type="nucleotide sequence ID" value="XM_065473127.1"/>
</dbReference>
<sequence>MDNIEKIYFLLNELYDRSIDNKNDASNFSNSKNEKSQDEVFVDEKINEMNKNINKEVEASDDEMSINESINNLLINEKVEPEKKERYWNKKYLPYSYYISKISSNPRLYLYKAAKAESLEIYKISPKKLSTLITQLDIFLLQNIKPADLLTSEITYLKNKNTGLINYIYELLKDKKFHSYFLKVLKYLLKKENYNSADCIKKAFLRHKLEKKILDKLVFYNIKNYEKNVHTDSKKEIPLFDVLIKDLEDAKNNKNHDEASIRFCNIVEMLLVLQNKKIKINKKREHFLLYKIFINMDNKEVKQTKVCDDYLFIFL</sequence>
<dbReference type="EMBL" id="CP142728">
    <property type="protein sequence ID" value="WUR03054.1"/>
    <property type="molecule type" value="Genomic_DNA"/>
</dbReference>
<dbReference type="InterPro" id="IPR023578">
    <property type="entry name" value="Ras_GEF_dom_sf"/>
</dbReference>
<accession>A0AAX4JAR9</accession>
<dbReference type="KEGG" id="vnx:VNE69_03265"/>
<dbReference type="Proteomes" id="UP001334084">
    <property type="component" value="Chromosome 3"/>
</dbReference>
<evidence type="ECO:0000313" key="1">
    <source>
        <dbReference type="EMBL" id="WUR03054.1"/>
    </source>
</evidence>
<keyword evidence="2" id="KW-1185">Reference proteome</keyword>
<evidence type="ECO:0000313" key="2">
    <source>
        <dbReference type="Proteomes" id="UP001334084"/>
    </source>
</evidence>